<dbReference type="AlphaFoldDB" id="E0VHY7"/>
<dbReference type="InterPro" id="IPR009057">
    <property type="entry name" value="Homeodomain-like_sf"/>
</dbReference>
<reference evidence="14" key="3">
    <citation type="submission" date="2020-05" db="UniProtKB">
        <authorList>
            <consortium name="EnsemblMetazoa"/>
        </authorList>
    </citation>
    <scope>IDENTIFICATION</scope>
    <source>
        <strain evidence="14">USDA</strain>
    </source>
</reference>
<dbReference type="VEuPathDB" id="VectorBase:PHUM217100"/>
<dbReference type="GO" id="GO:0048731">
    <property type="term" value="P:system development"/>
    <property type="evidence" value="ECO:0007669"/>
    <property type="project" value="UniProtKB-ARBA"/>
</dbReference>
<dbReference type="Gene3D" id="1.10.10.60">
    <property type="entry name" value="Homeodomain-like"/>
    <property type="match status" value="1"/>
</dbReference>
<feature type="compositionally biased region" description="Low complexity" evidence="11">
    <location>
        <begin position="21"/>
        <end position="39"/>
    </location>
</feature>
<keyword evidence="6 9" id="KW-0371">Homeobox</keyword>
<dbReference type="eggNOG" id="KOG0849">
    <property type="taxonomic scope" value="Eukaryota"/>
</dbReference>
<evidence type="ECO:0000256" key="2">
    <source>
        <dbReference type="ARBA" id="ARBA00005733"/>
    </source>
</evidence>
<keyword evidence="5 9" id="KW-0238">DNA-binding</keyword>
<dbReference type="PROSITE" id="PS50071">
    <property type="entry name" value="HOMEOBOX_2"/>
    <property type="match status" value="1"/>
</dbReference>
<dbReference type="GO" id="GO:0005634">
    <property type="term" value="C:nucleus"/>
    <property type="evidence" value="ECO:0007669"/>
    <property type="project" value="UniProtKB-SubCell"/>
</dbReference>
<comment type="subcellular location">
    <subcellularLocation>
        <location evidence="1 9 10">Nucleus</location>
    </subcellularLocation>
</comment>
<dbReference type="STRING" id="121224.E0VHY7"/>
<proteinExistence type="inferred from homology"/>
<keyword evidence="8 9" id="KW-0539">Nucleus</keyword>
<name>E0VHY7_PEDHC</name>
<dbReference type="GO" id="GO:0045944">
    <property type="term" value="P:positive regulation of transcription by RNA polymerase II"/>
    <property type="evidence" value="ECO:0007669"/>
    <property type="project" value="UniProtKB-ARBA"/>
</dbReference>
<evidence type="ECO:0000256" key="9">
    <source>
        <dbReference type="PROSITE-ProRule" id="PRU00108"/>
    </source>
</evidence>
<dbReference type="GO" id="GO:0007423">
    <property type="term" value="P:sensory organ development"/>
    <property type="evidence" value="ECO:0007669"/>
    <property type="project" value="UniProtKB-ARBA"/>
</dbReference>
<dbReference type="PANTHER" id="PTHR24329">
    <property type="entry name" value="HOMEOBOX PROTEIN ARISTALESS"/>
    <property type="match status" value="1"/>
</dbReference>
<dbReference type="FunFam" id="1.10.10.60:FF:000516">
    <property type="entry name" value="Transcription factor Toy"/>
    <property type="match status" value="1"/>
</dbReference>
<sequence length="293" mass="31566">MGRVTTDHPSLSPCDLEGATSDDISSGGDNSNAGSSAGNPEDDQARLRLKRKLQRNRTSFTNDQIDSLEKEFERTHYPDVFARERLAAKIGLPEARIQVWFSNRRAKWRREEKLRNQRRPQPVEPPPSSPPRGTPNGGGGGGGGGVMNGTGFTNPNLYTSIPPPMTMPGDSYSPMPPSVSNFVMSNSHHHNSNGVTPVGMSATSSACLQQRDGTGYSCMSRPTYETLSLTGSYHGGRPSCSPTQPYQHMNGVGHQYSTNGSSSTGLISPGVSVPIAVPGQTTDMSSQYWPRIQ</sequence>
<feature type="DNA-binding region" description="Homeobox" evidence="9">
    <location>
        <begin position="53"/>
        <end position="112"/>
    </location>
</feature>
<evidence type="ECO:0000256" key="5">
    <source>
        <dbReference type="ARBA" id="ARBA00023125"/>
    </source>
</evidence>
<evidence type="ECO:0000259" key="12">
    <source>
        <dbReference type="PROSITE" id="PS50071"/>
    </source>
</evidence>
<evidence type="ECO:0000313" key="15">
    <source>
        <dbReference type="Proteomes" id="UP000009046"/>
    </source>
</evidence>
<dbReference type="CDD" id="cd00086">
    <property type="entry name" value="homeodomain"/>
    <property type="match status" value="1"/>
</dbReference>
<evidence type="ECO:0000313" key="13">
    <source>
        <dbReference type="EMBL" id="EEB12993.1"/>
    </source>
</evidence>
<dbReference type="EMBL" id="DS235172">
    <property type="protein sequence ID" value="EEB12993.1"/>
    <property type="molecule type" value="Genomic_DNA"/>
</dbReference>
<feature type="domain" description="Homeobox" evidence="12">
    <location>
        <begin position="51"/>
        <end position="111"/>
    </location>
</feature>
<dbReference type="OrthoDB" id="3225452at2759"/>
<dbReference type="GO" id="GO:0009653">
    <property type="term" value="P:anatomical structure morphogenesis"/>
    <property type="evidence" value="ECO:0007669"/>
    <property type="project" value="UniProtKB-ARBA"/>
</dbReference>
<evidence type="ECO:0000256" key="7">
    <source>
        <dbReference type="ARBA" id="ARBA00023163"/>
    </source>
</evidence>
<comment type="similarity">
    <text evidence="2">Belongs to the paired homeobox family.</text>
</comment>
<evidence type="ECO:0000256" key="6">
    <source>
        <dbReference type="ARBA" id="ARBA00023155"/>
    </source>
</evidence>
<reference evidence="13" key="2">
    <citation type="submission" date="2007-04" db="EMBL/GenBank/DDBJ databases">
        <title>The genome of the human body louse.</title>
        <authorList>
            <consortium name="The Human Body Louse Genome Consortium"/>
            <person name="Kirkness E."/>
            <person name="Walenz B."/>
            <person name="Hass B."/>
            <person name="Bruggner R."/>
            <person name="Strausberg R."/>
        </authorList>
    </citation>
    <scope>NUCLEOTIDE SEQUENCE</scope>
    <source>
        <strain evidence="13">USDA</strain>
    </source>
</reference>
<feature type="compositionally biased region" description="Pro residues" evidence="11">
    <location>
        <begin position="122"/>
        <end position="133"/>
    </location>
</feature>
<evidence type="ECO:0000256" key="3">
    <source>
        <dbReference type="ARBA" id="ARBA00022473"/>
    </source>
</evidence>
<feature type="region of interest" description="Disordered" evidence="11">
    <location>
        <begin position="111"/>
        <end position="158"/>
    </location>
</feature>
<gene>
    <name evidence="14" type="primary">8237614</name>
    <name evidence="13" type="ORF">Phum_PHUM217100</name>
</gene>
<evidence type="ECO:0000313" key="14">
    <source>
        <dbReference type="EnsemblMetazoa" id="PHUM217100-PA"/>
    </source>
</evidence>
<dbReference type="RefSeq" id="XP_002425731.1">
    <property type="nucleotide sequence ID" value="XM_002425686.1"/>
</dbReference>
<dbReference type="OMA" id="FSMANNS"/>
<keyword evidence="7" id="KW-0804">Transcription</keyword>
<dbReference type="GO" id="GO:0000977">
    <property type="term" value="F:RNA polymerase II transcription regulatory region sequence-specific DNA binding"/>
    <property type="evidence" value="ECO:0007669"/>
    <property type="project" value="TreeGrafter"/>
</dbReference>
<organism>
    <name type="scientific">Pediculus humanus subsp. corporis</name>
    <name type="common">Body louse</name>
    <dbReference type="NCBI Taxonomy" id="121224"/>
    <lineage>
        <taxon>Eukaryota</taxon>
        <taxon>Metazoa</taxon>
        <taxon>Ecdysozoa</taxon>
        <taxon>Arthropoda</taxon>
        <taxon>Hexapoda</taxon>
        <taxon>Insecta</taxon>
        <taxon>Pterygota</taxon>
        <taxon>Neoptera</taxon>
        <taxon>Paraneoptera</taxon>
        <taxon>Psocodea</taxon>
        <taxon>Troctomorpha</taxon>
        <taxon>Phthiraptera</taxon>
        <taxon>Anoplura</taxon>
        <taxon>Pediculidae</taxon>
        <taxon>Pediculus</taxon>
    </lineage>
</organism>
<accession>E0VHY7</accession>
<dbReference type="GO" id="GO:0030154">
    <property type="term" value="P:cell differentiation"/>
    <property type="evidence" value="ECO:0007669"/>
    <property type="project" value="UniProtKB-ARBA"/>
</dbReference>
<evidence type="ECO:0000256" key="11">
    <source>
        <dbReference type="SAM" id="MobiDB-lite"/>
    </source>
</evidence>
<evidence type="ECO:0000256" key="1">
    <source>
        <dbReference type="ARBA" id="ARBA00004123"/>
    </source>
</evidence>
<dbReference type="InterPro" id="IPR001356">
    <property type="entry name" value="HD"/>
</dbReference>
<keyword evidence="4" id="KW-0805">Transcription regulation</keyword>
<dbReference type="Proteomes" id="UP000009046">
    <property type="component" value="Unassembled WGS sequence"/>
</dbReference>
<dbReference type="EMBL" id="AAZO01002497">
    <property type="status" value="NOT_ANNOTATED_CDS"/>
    <property type="molecule type" value="Genomic_DNA"/>
</dbReference>
<dbReference type="InterPro" id="IPR017970">
    <property type="entry name" value="Homeobox_CS"/>
</dbReference>
<keyword evidence="15" id="KW-1185">Reference proteome</keyword>
<dbReference type="Pfam" id="PF00046">
    <property type="entry name" value="Homeodomain"/>
    <property type="match status" value="1"/>
</dbReference>
<dbReference type="SUPFAM" id="SSF46689">
    <property type="entry name" value="Homeodomain-like"/>
    <property type="match status" value="1"/>
</dbReference>
<evidence type="ECO:0000256" key="4">
    <source>
        <dbReference type="ARBA" id="ARBA00023015"/>
    </source>
</evidence>
<dbReference type="PANTHER" id="PTHR24329:SF543">
    <property type="entry name" value="FI01017P-RELATED"/>
    <property type="match status" value="1"/>
</dbReference>
<protein>
    <submittedName>
        <fullName evidence="13 14">Homeobox protein orthopedia, putative</fullName>
    </submittedName>
</protein>
<dbReference type="EnsemblMetazoa" id="PHUM217100-RA">
    <property type="protein sequence ID" value="PHUM217100-PA"/>
    <property type="gene ID" value="PHUM217100"/>
</dbReference>
<feature type="region of interest" description="Disordered" evidence="11">
    <location>
        <begin position="1"/>
        <end position="45"/>
    </location>
</feature>
<keyword evidence="3" id="KW-0217">Developmental protein</keyword>
<dbReference type="KEGG" id="phu:Phum_PHUM217100"/>
<dbReference type="PROSITE" id="PS00027">
    <property type="entry name" value="HOMEOBOX_1"/>
    <property type="match status" value="1"/>
</dbReference>
<reference evidence="13" key="1">
    <citation type="submission" date="2007-04" db="EMBL/GenBank/DDBJ databases">
        <title>Annotation of Pediculus humanus corporis strain USDA.</title>
        <authorList>
            <person name="Kirkness E."/>
            <person name="Hannick L."/>
            <person name="Hass B."/>
            <person name="Bruggner R."/>
            <person name="Lawson D."/>
            <person name="Bidwell S."/>
            <person name="Joardar V."/>
            <person name="Caler E."/>
            <person name="Walenz B."/>
            <person name="Inman J."/>
            <person name="Schobel S."/>
            <person name="Galinsky K."/>
            <person name="Amedeo P."/>
            <person name="Strausberg R."/>
        </authorList>
    </citation>
    <scope>NUCLEOTIDE SEQUENCE</scope>
    <source>
        <strain evidence="13">USDA</strain>
    </source>
</reference>
<dbReference type="HOGENOM" id="CLU_019281_1_1_1"/>
<feature type="compositionally biased region" description="Gly residues" evidence="11">
    <location>
        <begin position="135"/>
        <end position="148"/>
    </location>
</feature>
<dbReference type="FunCoup" id="E0VHY7">
    <property type="interactions" value="16"/>
</dbReference>
<dbReference type="CTD" id="8237614"/>
<dbReference type="InterPro" id="IPR050649">
    <property type="entry name" value="Paired_Homeobox_TFs"/>
</dbReference>
<evidence type="ECO:0000256" key="8">
    <source>
        <dbReference type="ARBA" id="ARBA00023242"/>
    </source>
</evidence>
<dbReference type="GeneID" id="8237614"/>
<dbReference type="SMART" id="SM00389">
    <property type="entry name" value="HOX"/>
    <property type="match status" value="1"/>
</dbReference>
<dbReference type="InParanoid" id="E0VHY7"/>
<dbReference type="GO" id="GO:0000981">
    <property type="term" value="F:DNA-binding transcription factor activity, RNA polymerase II-specific"/>
    <property type="evidence" value="ECO:0007669"/>
    <property type="project" value="InterPro"/>
</dbReference>
<evidence type="ECO:0000256" key="10">
    <source>
        <dbReference type="RuleBase" id="RU000682"/>
    </source>
</evidence>